<feature type="domain" description="UPF0261" evidence="1">
    <location>
        <begin position="3"/>
        <end position="176"/>
    </location>
</feature>
<name>A0A402BA57_9CHLR</name>
<comment type="caution">
    <text evidence="2">The sequence shown here is derived from an EMBL/GenBank/DDBJ whole genome shotgun (WGS) entry which is preliminary data.</text>
</comment>
<dbReference type="InterPro" id="IPR051353">
    <property type="entry name" value="Tobamovirus_resist_UPF0261"/>
</dbReference>
<dbReference type="PANTHER" id="PTHR31862:SF1">
    <property type="entry name" value="UPF0261 DOMAIN PROTEIN (AFU_ORTHOLOGUE AFUA_1G10120)"/>
    <property type="match status" value="1"/>
</dbReference>
<sequence length="203" mass="21500">MTTVVLLGTLDTRGPEYAYVRERVVAQSCRVLLVDAGIKGEPTIHPDISREVVARAAHIDISQLATVDQNAAIALMAKGVTRTIVELFARGRLHGILALGGGGGSRLATAAMRCLPLGVPKMLVSPLGSGDIRPYVGSMDISVMYSVVEMHGLNPVSERILSNAAACIAAMAQAYNAFELSPRARLHPYLSYPAPDITPATSH</sequence>
<reference evidence="3" key="1">
    <citation type="submission" date="2018-12" db="EMBL/GenBank/DDBJ databases">
        <title>Tengunoibacter tsumagoiensis gen. nov., sp. nov., Dictyobacter kobayashii sp. nov., D. alpinus sp. nov., and D. joshuensis sp. nov. and description of Dictyobacteraceae fam. nov. within the order Ktedonobacterales isolated from Tengu-no-mugimeshi.</title>
        <authorList>
            <person name="Wang C.M."/>
            <person name="Zheng Y."/>
            <person name="Sakai Y."/>
            <person name="Toyoda A."/>
            <person name="Minakuchi Y."/>
            <person name="Abe K."/>
            <person name="Yokota A."/>
            <person name="Yabe S."/>
        </authorList>
    </citation>
    <scope>NUCLEOTIDE SEQUENCE [LARGE SCALE GENOMIC DNA]</scope>
    <source>
        <strain evidence="3">Uno16</strain>
    </source>
</reference>
<dbReference type="PANTHER" id="PTHR31862">
    <property type="entry name" value="UPF0261 DOMAIN PROTEIN (AFU_ORTHOLOGUE AFUA_1G10120)"/>
    <property type="match status" value="1"/>
</dbReference>
<evidence type="ECO:0000259" key="1">
    <source>
        <dbReference type="Pfam" id="PF06792"/>
    </source>
</evidence>
<evidence type="ECO:0000313" key="2">
    <source>
        <dbReference type="EMBL" id="GCE28268.1"/>
    </source>
</evidence>
<dbReference type="OrthoDB" id="9776369at2"/>
<organism evidence="2 3">
    <name type="scientific">Dictyobacter alpinus</name>
    <dbReference type="NCBI Taxonomy" id="2014873"/>
    <lineage>
        <taxon>Bacteria</taxon>
        <taxon>Bacillati</taxon>
        <taxon>Chloroflexota</taxon>
        <taxon>Ktedonobacteria</taxon>
        <taxon>Ktedonobacterales</taxon>
        <taxon>Dictyobacteraceae</taxon>
        <taxon>Dictyobacter</taxon>
    </lineage>
</organism>
<gene>
    <name evidence="2" type="ORF">KDA_37520</name>
</gene>
<dbReference type="Proteomes" id="UP000287171">
    <property type="component" value="Unassembled WGS sequence"/>
</dbReference>
<dbReference type="RefSeq" id="WP_126628510.1">
    <property type="nucleotide sequence ID" value="NZ_BIFT01000001.1"/>
</dbReference>
<keyword evidence="3" id="KW-1185">Reference proteome</keyword>
<proteinExistence type="predicted"/>
<protein>
    <recommendedName>
        <fullName evidence="1">UPF0261 domain-containing protein</fullName>
    </recommendedName>
</protein>
<dbReference type="InterPro" id="IPR044122">
    <property type="entry name" value="UPF0261_N"/>
</dbReference>
<dbReference type="AlphaFoldDB" id="A0A402BA57"/>
<evidence type="ECO:0000313" key="3">
    <source>
        <dbReference type="Proteomes" id="UP000287171"/>
    </source>
</evidence>
<accession>A0A402BA57</accession>
<dbReference type="Pfam" id="PF06792">
    <property type="entry name" value="UPF0261"/>
    <property type="match status" value="1"/>
</dbReference>
<dbReference type="Gene3D" id="3.40.50.12020">
    <property type="entry name" value="Uncharacterised protein family UPF0261, NN domain"/>
    <property type="match status" value="1"/>
</dbReference>
<dbReference type="EMBL" id="BIFT01000001">
    <property type="protein sequence ID" value="GCE28268.1"/>
    <property type="molecule type" value="Genomic_DNA"/>
</dbReference>